<keyword evidence="2" id="KW-1185">Reference proteome</keyword>
<comment type="caution">
    <text evidence="1">The sequence shown here is derived from an EMBL/GenBank/DDBJ whole genome shotgun (WGS) entry which is preliminary data.</text>
</comment>
<dbReference type="InterPro" id="IPR021519">
    <property type="entry name" value="DUF3182"/>
</dbReference>
<dbReference type="EMBL" id="JARYGX010000023">
    <property type="protein sequence ID" value="MDH7453978.1"/>
    <property type="molecule type" value="Genomic_DNA"/>
</dbReference>
<protein>
    <submittedName>
        <fullName evidence="1">DUF3182 family protein</fullName>
    </submittedName>
</protein>
<gene>
    <name evidence="1" type="ORF">QF205_13000</name>
</gene>
<accession>A0ABT6MU48</accession>
<sequence length="367" mass="39380">MPASLATVAVPAPHAAPRLPVTVTPFIDHARGHSQHELASLHAAAHRVAGLLGIGAPAAADPARYWLPIRTLLREEADQLGIDDESGLWGGVVPHAFVGTKLVSHPCWPGDTGAPEAWRDVPGIEACTLPGWSAFSRPAAQAACEALLADGPIRVKSPYARGGNDQAVLASMRQACDWLDAAIGLEHGLVIERDLAETATWGVGSARIGRHAIAYYGTQRTVRDHGGRHVYGGSRLTVFRGSLAQLADTLPPGQAREAVGMAMRYDRAVRAAYAVLASRCNYDVFVGHDREGRRHCGVLEQSWRFGGASMAELLAMERFARQPSLQWMVAETVETYDGRPPPPDAVPVWPGDGESPCKYARIVDDGY</sequence>
<evidence type="ECO:0000313" key="2">
    <source>
        <dbReference type="Proteomes" id="UP001160550"/>
    </source>
</evidence>
<reference evidence="1" key="1">
    <citation type="journal article" date="2007" name="Int. J. Syst. Evol. Microbiol.">
        <title>Luteimonas composti sp. nov., a moderately thermophilic bacterium isolated from food waste.</title>
        <authorList>
            <person name="Young C.C."/>
            <person name="Kampfer P."/>
            <person name="Chen W.M."/>
            <person name="Yen W.S."/>
            <person name="Arun A.B."/>
            <person name="Lai W.A."/>
            <person name="Shen F.T."/>
            <person name="Rekha P.D."/>
            <person name="Lin K.Y."/>
            <person name="Chou J.H."/>
        </authorList>
    </citation>
    <scope>NUCLEOTIDE SEQUENCE</scope>
    <source>
        <strain evidence="1">CC-YY355</strain>
    </source>
</reference>
<dbReference type="Proteomes" id="UP001160550">
    <property type="component" value="Unassembled WGS sequence"/>
</dbReference>
<dbReference type="Pfam" id="PF11379">
    <property type="entry name" value="DUF3182"/>
    <property type="match status" value="1"/>
</dbReference>
<organism evidence="1 2">
    <name type="scientific">Luteimonas composti</name>
    <dbReference type="NCBI Taxonomy" id="398257"/>
    <lineage>
        <taxon>Bacteria</taxon>
        <taxon>Pseudomonadati</taxon>
        <taxon>Pseudomonadota</taxon>
        <taxon>Gammaproteobacteria</taxon>
        <taxon>Lysobacterales</taxon>
        <taxon>Lysobacteraceae</taxon>
        <taxon>Luteimonas</taxon>
    </lineage>
</organism>
<proteinExistence type="predicted"/>
<dbReference type="SUPFAM" id="SSF56059">
    <property type="entry name" value="Glutathione synthetase ATP-binding domain-like"/>
    <property type="match status" value="1"/>
</dbReference>
<dbReference type="RefSeq" id="WP_280943186.1">
    <property type="nucleotide sequence ID" value="NZ_JARYGX010000023.1"/>
</dbReference>
<name>A0ABT6MU48_9GAMM</name>
<evidence type="ECO:0000313" key="1">
    <source>
        <dbReference type="EMBL" id="MDH7453978.1"/>
    </source>
</evidence>
<reference evidence="1" key="2">
    <citation type="submission" date="2023-04" db="EMBL/GenBank/DDBJ databases">
        <authorList>
            <person name="Sun J.-Q."/>
        </authorList>
    </citation>
    <scope>NUCLEOTIDE SEQUENCE</scope>
    <source>
        <strain evidence="1">CC-YY355</strain>
    </source>
</reference>